<evidence type="ECO:0000256" key="9">
    <source>
        <dbReference type="PIRSR" id="PIRSR028973-1"/>
    </source>
</evidence>
<feature type="binding site" evidence="10">
    <location>
        <position position="219"/>
    </location>
    <ligand>
        <name>substrate</name>
    </ligand>
</feature>
<dbReference type="GO" id="GO:0000290">
    <property type="term" value="P:deadenylation-dependent decapping of nuclear-transcribed mRNA"/>
    <property type="evidence" value="ECO:0007669"/>
    <property type="project" value="UniProtKB-UniRule"/>
</dbReference>
<dbReference type="EC" id="3.6.1.59" evidence="3 8"/>
<sequence>MNILEKYAIKLSNISLSGINKIQQLNNSSIRIMSSNGTPAKKPMLDETVNQDDITDFSKFELKRILSNNTKTKVCFVQGTFNKKETPAIIVLEKKAFSEDSLKDSAGGFLSGKSTLTKTFTNDVYGNYECKTKTDCNGLKTVIIYPATEQQIRKFVDQEVYIIQETPDIYKRLVLPYMLNEKLSVQWVYNILDDGKEAERILVKDDCPENGFVAIPDLKWDGNDISSLYYLAIIRKKGVKSIRDLNSSYIPMLKNVRDKVLAAIKEKHGYAKEQIKVFFHYHPTFLHLHIHFVYAKYDAPGTSCDRAHLLETVINNMEMMDDYYEKATLSVMVLEKENLFTILKNEGVLKLQDKE</sequence>
<dbReference type="Pfam" id="PF05652">
    <property type="entry name" value="DcpS"/>
    <property type="match status" value="1"/>
</dbReference>
<dbReference type="Gene3D" id="3.30.200.40">
    <property type="entry name" value="Scavenger mRNA decapping enzyme, N-terminal domain"/>
    <property type="match status" value="1"/>
</dbReference>
<comment type="subcellular location">
    <subcellularLocation>
        <location evidence="1 8">Nucleus</location>
    </subcellularLocation>
</comment>
<dbReference type="FunFam" id="3.30.428.10:FF:000006">
    <property type="entry name" value="m7GpppX diphosphatase"/>
    <property type="match status" value="1"/>
</dbReference>
<accession>A0A6M2DE66</accession>
<dbReference type="Pfam" id="PF11969">
    <property type="entry name" value="DcpS_C"/>
    <property type="match status" value="1"/>
</dbReference>
<dbReference type="PANTHER" id="PTHR12978">
    <property type="entry name" value="HISTIDINE TRIAD HIT PROTEIN MEMBER"/>
    <property type="match status" value="1"/>
</dbReference>
<evidence type="ECO:0000256" key="5">
    <source>
        <dbReference type="ARBA" id="ARBA00022801"/>
    </source>
</evidence>
<feature type="binding site" evidence="10">
    <location>
        <position position="197"/>
    </location>
    <ligand>
        <name>substrate</name>
    </ligand>
</feature>
<name>A0A6M2DE66_XENCH</name>
<dbReference type="InterPro" id="IPR011145">
    <property type="entry name" value="Scavenger_mRNA_decap_enz_N"/>
</dbReference>
<dbReference type="AlphaFoldDB" id="A0A6M2DE66"/>
<evidence type="ECO:0000256" key="3">
    <source>
        <dbReference type="ARBA" id="ARBA00012520"/>
    </source>
</evidence>
<evidence type="ECO:0000256" key="4">
    <source>
        <dbReference type="ARBA" id="ARBA00015636"/>
    </source>
</evidence>
<feature type="binding site" evidence="10">
    <location>
        <begin position="280"/>
        <end position="291"/>
    </location>
    <ligand>
        <name>substrate</name>
    </ligand>
</feature>
<evidence type="ECO:0000256" key="2">
    <source>
        <dbReference type="ARBA" id="ARBA00010208"/>
    </source>
</evidence>
<dbReference type="GO" id="GO:0140932">
    <property type="term" value="F:5'-(N(7)-methyl 5'-triphosphoguanosine)-[mRNA] diphosphatase activity"/>
    <property type="evidence" value="ECO:0007669"/>
    <property type="project" value="UniProtKB-EC"/>
</dbReference>
<feature type="binding site" evidence="10">
    <location>
        <position position="217"/>
    </location>
    <ligand>
        <name>substrate</name>
    </ligand>
</feature>
<dbReference type="SUPFAM" id="SSF102860">
    <property type="entry name" value="mRNA decapping enzyme DcpS N-terminal domain"/>
    <property type="match status" value="1"/>
</dbReference>
<evidence type="ECO:0000256" key="1">
    <source>
        <dbReference type="ARBA" id="ARBA00004123"/>
    </source>
</evidence>
<protein>
    <recommendedName>
        <fullName evidence="4 8">m7GpppX diphosphatase</fullName>
        <ecNumber evidence="3 8">3.6.1.59</ecNumber>
    </recommendedName>
</protein>
<evidence type="ECO:0000256" key="8">
    <source>
        <dbReference type="PIRNR" id="PIRNR028973"/>
    </source>
</evidence>
<keyword evidence="8" id="KW-0507">mRNA processing</keyword>
<comment type="catalytic activity">
    <reaction evidence="7 8">
        <text>a 5'-end (N(7)-methyl 5'-triphosphoguanosine)-ribonucleoside in mRNA + H2O = N(7)-methyl-GMP + a 5'-end diphospho-ribonucleoside in mRNA + 2 H(+)</text>
        <dbReference type="Rhea" id="RHEA:65388"/>
        <dbReference type="Rhea" id="RHEA-COMP:17165"/>
        <dbReference type="Rhea" id="RHEA-COMP:17167"/>
        <dbReference type="ChEBI" id="CHEBI:15377"/>
        <dbReference type="ChEBI" id="CHEBI:15378"/>
        <dbReference type="ChEBI" id="CHEBI:58285"/>
        <dbReference type="ChEBI" id="CHEBI:156461"/>
        <dbReference type="ChEBI" id="CHEBI:167616"/>
        <dbReference type="EC" id="3.6.1.59"/>
    </reaction>
</comment>
<feature type="binding site" evidence="10">
    <location>
        <position position="187"/>
    </location>
    <ligand>
        <name>substrate</name>
    </ligand>
</feature>
<evidence type="ECO:0000256" key="6">
    <source>
        <dbReference type="ARBA" id="ARBA00023242"/>
    </source>
</evidence>
<dbReference type="GO" id="GO:0006397">
    <property type="term" value="P:mRNA processing"/>
    <property type="evidence" value="ECO:0007669"/>
    <property type="project" value="UniProtKB-KW"/>
</dbReference>
<dbReference type="GO" id="GO:0000932">
    <property type="term" value="C:P-body"/>
    <property type="evidence" value="ECO:0007669"/>
    <property type="project" value="TreeGrafter"/>
</dbReference>
<comment type="similarity">
    <text evidence="2 8">Belongs to the HIT family.</text>
</comment>
<dbReference type="Gene3D" id="3.30.428.10">
    <property type="entry name" value="HIT-like"/>
    <property type="match status" value="1"/>
</dbReference>
<dbReference type="EMBL" id="GIIL01000819">
    <property type="protein sequence ID" value="NOV44545.1"/>
    <property type="molecule type" value="Transcribed_RNA"/>
</dbReference>
<dbReference type="GO" id="GO:0000340">
    <property type="term" value="F:RNA 7-methylguanosine cap binding"/>
    <property type="evidence" value="ECO:0007669"/>
    <property type="project" value="UniProtKB-UniRule"/>
</dbReference>
<feature type="active site" description="Nucleophile" evidence="9">
    <location>
        <position position="289"/>
    </location>
</feature>
<comment type="function">
    <text evidence="8">Decapping scavenger enzyme that catalyzes the cleavage of a residual cap structure following the degradation of mRNAs by the 3'-&gt;5' exosome-mediated mRNA decay pathway.</text>
</comment>
<keyword evidence="6 8" id="KW-0539">Nucleus</keyword>
<evidence type="ECO:0000256" key="10">
    <source>
        <dbReference type="PIRSR" id="PIRSR028973-2"/>
    </source>
</evidence>
<proteinExistence type="inferred from homology"/>
<organism evidence="11">
    <name type="scientific">Xenopsylla cheopis</name>
    <name type="common">Oriental rat flea</name>
    <name type="synonym">Pulex cheopis</name>
    <dbReference type="NCBI Taxonomy" id="163159"/>
    <lineage>
        <taxon>Eukaryota</taxon>
        <taxon>Metazoa</taxon>
        <taxon>Ecdysozoa</taxon>
        <taxon>Arthropoda</taxon>
        <taxon>Hexapoda</taxon>
        <taxon>Insecta</taxon>
        <taxon>Pterygota</taxon>
        <taxon>Neoptera</taxon>
        <taxon>Endopterygota</taxon>
        <taxon>Siphonaptera</taxon>
        <taxon>Pulicidae</taxon>
        <taxon>Xenopsyllinae</taxon>
        <taxon>Xenopsylla</taxon>
    </lineage>
</organism>
<dbReference type="PANTHER" id="PTHR12978:SF0">
    <property type="entry name" value="M7GPPPX DIPHOSPHATASE"/>
    <property type="match status" value="1"/>
</dbReference>
<dbReference type="InterPro" id="IPR036265">
    <property type="entry name" value="HIT-like_sf"/>
</dbReference>
<dbReference type="PIRSF" id="PIRSF028973">
    <property type="entry name" value="Scavenger_mRNA_decap_enz"/>
    <property type="match status" value="1"/>
</dbReference>
<dbReference type="InterPro" id="IPR008594">
    <property type="entry name" value="DcpS/DCS2"/>
</dbReference>
<evidence type="ECO:0000256" key="7">
    <source>
        <dbReference type="ARBA" id="ARBA00048222"/>
    </source>
</evidence>
<keyword evidence="5 8" id="KW-0378">Hydrolase</keyword>
<reference evidence="11" key="1">
    <citation type="submission" date="2020-03" db="EMBL/GenBank/DDBJ databases">
        <title>Transcriptomic Profiling of the Digestive Tract of the Rat Flea, Xenopsylla cheopis, Following Blood Feeding and Infection with Yersinia pestis.</title>
        <authorList>
            <person name="Bland D.M."/>
            <person name="Martens C.A."/>
            <person name="Virtaneva K."/>
            <person name="Kanakabandi K."/>
            <person name="Long D."/>
            <person name="Rosenke R."/>
            <person name="Saturday G.A."/>
            <person name="Hoyt F.H."/>
            <person name="Bruno D.P."/>
            <person name="Ribeiro J.M.C."/>
            <person name="Hinnebusch J."/>
        </authorList>
    </citation>
    <scope>NUCLEOTIDE SEQUENCE</scope>
</reference>
<dbReference type="SUPFAM" id="SSF54197">
    <property type="entry name" value="HIT-like"/>
    <property type="match status" value="1"/>
</dbReference>
<evidence type="ECO:0000313" key="11">
    <source>
        <dbReference type="EMBL" id="NOV44545.1"/>
    </source>
</evidence>
<dbReference type="GO" id="GO:0005634">
    <property type="term" value="C:nucleus"/>
    <property type="evidence" value="ECO:0007669"/>
    <property type="project" value="UniProtKB-SubCell"/>
</dbReference>